<sequence>MALRCRSACPRPLACVASLAALLALLAAAPQPGAGAPLVLCAAPALNRAPRRATRILRRSGERQLTLQEAYAELGLPAGASIRQVRKAFRRLARQLHPDVCAPSELAQTALRFVAMKQAYDFIMSYD</sequence>
<dbReference type="Pfam" id="PF00226">
    <property type="entry name" value="DnaJ"/>
    <property type="match status" value="1"/>
</dbReference>
<evidence type="ECO:0000256" key="1">
    <source>
        <dbReference type="SAM" id="SignalP"/>
    </source>
</evidence>
<keyword evidence="4" id="KW-1185">Reference proteome</keyword>
<accession>A0ABP0MZN2</accession>
<feature type="domain" description="J" evidence="2">
    <location>
        <begin position="69"/>
        <end position="127"/>
    </location>
</feature>
<dbReference type="Proteomes" id="UP001642484">
    <property type="component" value="Unassembled WGS sequence"/>
</dbReference>
<feature type="chain" id="PRO_5045471876" description="J domain-containing protein" evidence="1">
    <location>
        <begin position="36"/>
        <end position="127"/>
    </location>
</feature>
<dbReference type="InterPro" id="IPR001623">
    <property type="entry name" value="DnaJ_domain"/>
</dbReference>
<reference evidence="3 4" key="1">
    <citation type="submission" date="2024-02" db="EMBL/GenBank/DDBJ databases">
        <authorList>
            <person name="Chen Y."/>
            <person name="Shah S."/>
            <person name="Dougan E. K."/>
            <person name="Thang M."/>
            <person name="Chan C."/>
        </authorList>
    </citation>
    <scope>NUCLEOTIDE SEQUENCE [LARGE SCALE GENOMIC DNA]</scope>
</reference>
<dbReference type="InterPro" id="IPR036869">
    <property type="entry name" value="J_dom_sf"/>
</dbReference>
<evidence type="ECO:0000313" key="4">
    <source>
        <dbReference type="Proteomes" id="UP001642484"/>
    </source>
</evidence>
<dbReference type="InterPro" id="IPR050817">
    <property type="entry name" value="DjlA_DnaK_co-chaperone"/>
</dbReference>
<dbReference type="PROSITE" id="PS50076">
    <property type="entry name" value="DNAJ_2"/>
    <property type="match status" value="1"/>
</dbReference>
<dbReference type="PANTHER" id="PTHR24074">
    <property type="entry name" value="CO-CHAPERONE PROTEIN DJLA"/>
    <property type="match status" value="1"/>
</dbReference>
<dbReference type="PRINTS" id="PR00625">
    <property type="entry name" value="JDOMAIN"/>
</dbReference>
<proteinExistence type="predicted"/>
<protein>
    <recommendedName>
        <fullName evidence="2">J domain-containing protein</fullName>
    </recommendedName>
</protein>
<keyword evidence="1" id="KW-0732">Signal</keyword>
<dbReference type="EMBL" id="CAXAMN010021013">
    <property type="protein sequence ID" value="CAK9056956.1"/>
    <property type="molecule type" value="Genomic_DNA"/>
</dbReference>
<gene>
    <name evidence="3" type="ORF">CCMP2556_LOCUS28162</name>
</gene>
<dbReference type="Gene3D" id="1.10.287.110">
    <property type="entry name" value="DnaJ domain"/>
    <property type="match status" value="1"/>
</dbReference>
<comment type="caution">
    <text evidence="3">The sequence shown here is derived from an EMBL/GenBank/DDBJ whole genome shotgun (WGS) entry which is preliminary data.</text>
</comment>
<feature type="signal peptide" evidence="1">
    <location>
        <begin position="1"/>
        <end position="35"/>
    </location>
</feature>
<dbReference type="SMART" id="SM00271">
    <property type="entry name" value="DnaJ"/>
    <property type="match status" value="1"/>
</dbReference>
<evidence type="ECO:0000313" key="3">
    <source>
        <dbReference type="EMBL" id="CAK9056956.1"/>
    </source>
</evidence>
<dbReference type="SUPFAM" id="SSF46565">
    <property type="entry name" value="Chaperone J-domain"/>
    <property type="match status" value="1"/>
</dbReference>
<name>A0ABP0MZN2_9DINO</name>
<dbReference type="CDD" id="cd06257">
    <property type="entry name" value="DnaJ"/>
    <property type="match status" value="1"/>
</dbReference>
<organism evidence="3 4">
    <name type="scientific">Durusdinium trenchii</name>
    <dbReference type="NCBI Taxonomy" id="1381693"/>
    <lineage>
        <taxon>Eukaryota</taxon>
        <taxon>Sar</taxon>
        <taxon>Alveolata</taxon>
        <taxon>Dinophyceae</taxon>
        <taxon>Suessiales</taxon>
        <taxon>Symbiodiniaceae</taxon>
        <taxon>Durusdinium</taxon>
    </lineage>
</organism>
<evidence type="ECO:0000259" key="2">
    <source>
        <dbReference type="PROSITE" id="PS50076"/>
    </source>
</evidence>